<dbReference type="GO" id="GO:0005829">
    <property type="term" value="C:cytosol"/>
    <property type="evidence" value="ECO:0007669"/>
    <property type="project" value="TreeGrafter"/>
</dbReference>
<keyword evidence="3" id="KW-0012">Acyltransferase</keyword>
<sequence>MKYAIVCWIELVSQLVFMMPRFRLLNYIKSLYLRLIFRAKIGKRVVFYSNIWIFTGRNLTLGDDVDLATGVLITTDGGVNIGSRTLVGYGTKILSSNHNIPKLPARIFDSGHVKAPVKIENDVWIGANCIILPGVTIGAGAVVAAGSVVTKDIPANVVVGGIPAKIIKERE</sequence>
<dbReference type="InterPro" id="IPR001451">
    <property type="entry name" value="Hexapep"/>
</dbReference>
<dbReference type="EC" id="2.3.1.-" evidence="3"/>
<dbReference type="AlphaFoldDB" id="A0AAW6UYD8"/>
<organism evidence="3 4">
    <name type="scientific">Acinetobacter terrestris</name>
    <dbReference type="NCBI Taxonomy" id="2529843"/>
    <lineage>
        <taxon>Bacteria</taxon>
        <taxon>Pseudomonadati</taxon>
        <taxon>Pseudomonadota</taxon>
        <taxon>Gammaproteobacteria</taxon>
        <taxon>Moraxellales</taxon>
        <taxon>Moraxellaceae</taxon>
        <taxon>Acinetobacter</taxon>
        <taxon>Acinetobacter Taxon 24</taxon>
    </lineage>
</organism>
<dbReference type="CDD" id="cd04647">
    <property type="entry name" value="LbH_MAT_like"/>
    <property type="match status" value="1"/>
</dbReference>
<proteinExistence type="inferred from homology"/>
<evidence type="ECO:0000256" key="1">
    <source>
        <dbReference type="ARBA" id="ARBA00007274"/>
    </source>
</evidence>
<evidence type="ECO:0000313" key="3">
    <source>
        <dbReference type="EMBL" id="MDK1684857.1"/>
    </source>
</evidence>
<keyword evidence="2 3" id="KW-0808">Transferase</keyword>
<dbReference type="Proteomes" id="UP001241935">
    <property type="component" value="Unassembled WGS sequence"/>
</dbReference>
<dbReference type="GO" id="GO:0008374">
    <property type="term" value="F:O-acyltransferase activity"/>
    <property type="evidence" value="ECO:0007669"/>
    <property type="project" value="TreeGrafter"/>
</dbReference>
<dbReference type="EMBL" id="JASKNE010000001">
    <property type="protein sequence ID" value="MDK1684857.1"/>
    <property type="molecule type" value="Genomic_DNA"/>
</dbReference>
<dbReference type="PANTHER" id="PTHR23416:SF23">
    <property type="entry name" value="ACETYLTRANSFERASE C18B11.09C-RELATED"/>
    <property type="match status" value="1"/>
</dbReference>
<reference evidence="3" key="1">
    <citation type="submission" date="2023-04" db="EMBL/GenBank/DDBJ databases">
        <title>The environmental microbiomes in feedlot watering bowls are a reservoir of florfenicol resistance for bovine respiratory disease pathogens.</title>
        <authorList>
            <person name="Kos D.W."/>
            <person name="Ruzzini A.C."/>
            <person name="Schreiner B."/>
            <person name="Jelinski M.D."/>
        </authorList>
    </citation>
    <scope>NUCLEOTIDE SEQUENCE</scope>
    <source>
        <strain evidence="3">WB3</strain>
    </source>
</reference>
<dbReference type="InterPro" id="IPR051159">
    <property type="entry name" value="Hexapeptide_acetyltransf"/>
</dbReference>
<dbReference type="Gene3D" id="2.160.10.10">
    <property type="entry name" value="Hexapeptide repeat proteins"/>
    <property type="match status" value="1"/>
</dbReference>
<dbReference type="SUPFAM" id="SSF51161">
    <property type="entry name" value="Trimeric LpxA-like enzymes"/>
    <property type="match status" value="1"/>
</dbReference>
<accession>A0AAW6UYD8</accession>
<dbReference type="Pfam" id="PF00132">
    <property type="entry name" value="Hexapep"/>
    <property type="match status" value="1"/>
</dbReference>
<evidence type="ECO:0000313" key="4">
    <source>
        <dbReference type="Proteomes" id="UP001241935"/>
    </source>
</evidence>
<dbReference type="PANTHER" id="PTHR23416">
    <property type="entry name" value="SIALIC ACID SYNTHASE-RELATED"/>
    <property type="match status" value="1"/>
</dbReference>
<evidence type="ECO:0000256" key="2">
    <source>
        <dbReference type="ARBA" id="ARBA00022679"/>
    </source>
</evidence>
<dbReference type="InterPro" id="IPR011004">
    <property type="entry name" value="Trimer_LpxA-like_sf"/>
</dbReference>
<gene>
    <name evidence="3" type="ORF">QOR41_13730</name>
</gene>
<comment type="similarity">
    <text evidence="1">Belongs to the transferase hexapeptide repeat family.</text>
</comment>
<name>A0AAW6UYD8_9GAMM</name>
<protein>
    <submittedName>
        <fullName evidence="3">Acyltransferase</fullName>
        <ecNumber evidence="3">2.3.1.-</ecNumber>
    </submittedName>
</protein>
<comment type="caution">
    <text evidence="3">The sequence shown here is derived from an EMBL/GenBank/DDBJ whole genome shotgun (WGS) entry which is preliminary data.</text>
</comment>
<dbReference type="RefSeq" id="WP_284067611.1">
    <property type="nucleotide sequence ID" value="NZ_JASKNE010000001.1"/>
</dbReference>